<dbReference type="GO" id="GO:0003954">
    <property type="term" value="F:NADH dehydrogenase activity"/>
    <property type="evidence" value="ECO:0007669"/>
    <property type="project" value="TreeGrafter"/>
</dbReference>
<evidence type="ECO:0000259" key="8">
    <source>
        <dbReference type="Pfam" id="PF00662"/>
    </source>
</evidence>
<feature type="transmembrane region" description="Helical" evidence="6">
    <location>
        <begin position="338"/>
        <end position="359"/>
    </location>
</feature>
<reference evidence="9 10" key="1">
    <citation type="submission" date="2019-09" db="EMBL/GenBank/DDBJ databases">
        <title>Genome sequence of Rhodovastum atsumiense, a diverse member of the Acetobacteraceae family of non-sulfur purple photosynthetic bacteria.</title>
        <authorList>
            <person name="Meyer T."/>
            <person name="Kyndt J."/>
        </authorList>
    </citation>
    <scope>NUCLEOTIDE SEQUENCE [LARGE SCALE GENOMIC DNA]</scope>
    <source>
        <strain evidence="9 10">DSM 21279</strain>
    </source>
</reference>
<evidence type="ECO:0000256" key="6">
    <source>
        <dbReference type="SAM" id="Phobius"/>
    </source>
</evidence>
<dbReference type="GO" id="GO:0015990">
    <property type="term" value="P:electron transport coupled proton transport"/>
    <property type="evidence" value="ECO:0007669"/>
    <property type="project" value="TreeGrafter"/>
</dbReference>
<dbReference type="PANTHER" id="PTHR42829">
    <property type="entry name" value="NADH-UBIQUINONE OXIDOREDUCTASE CHAIN 5"/>
    <property type="match status" value="1"/>
</dbReference>
<dbReference type="NCBIfam" id="TIGR01974">
    <property type="entry name" value="NDH_I_L"/>
    <property type="match status" value="1"/>
</dbReference>
<feature type="transmembrane region" description="Helical" evidence="6">
    <location>
        <begin position="31"/>
        <end position="53"/>
    </location>
</feature>
<dbReference type="GO" id="GO:0008137">
    <property type="term" value="F:NADH dehydrogenase (ubiquinone) activity"/>
    <property type="evidence" value="ECO:0007669"/>
    <property type="project" value="InterPro"/>
</dbReference>
<feature type="transmembrane region" description="Helical" evidence="6">
    <location>
        <begin position="178"/>
        <end position="203"/>
    </location>
</feature>
<dbReference type="GO" id="GO:0042773">
    <property type="term" value="P:ATP synthesis coupled electron transport"/>
    <property type="evidence" value="ECO:0007669"/>
    <property type="project" value="InterPro"/>
</dbReference>
<feature type="transmembrane region" description="Helical" evidence="6">
    <location>
        <begin position="516"/>
        <end position="539"/>
    </location>
</feature>
<dbReference type="GO" id="GO:0012505">
    <property type="term" value="C:endomembrane system"/>
    <property type="evidence" value="ECO:0007669"/>
    <property type="project" value="UniProtKB-SubCell"/>
</dbReference>
<sequence length="645" mass="69490">MLFAVAVFAPLLGSTIAGLFGKAIGDRAAQAVTILCMVLASICGVTAFVQLIYLGAAPGVVSLGTWVEAGSFHVDWALRYDALSAAMVAMVTTVATLIHIYSVGYMSHDKTIWRFFSYLSLFSFAMLMLVTADNLLQLFFGWEGVGLASYLLIGYWYDRPSACAAAIKAFVVNRIGDLGFALGIALVFWTFGSIEFATIFGAVGQHQNDVYSVLGGTWRAYEVIGILLFIGAMGKSAQLGLHVWLPDAMEGPTPVSALIHAATMVTAGVFLMARFSPVLDFAPGALGFVAFIGASTALFAATIGCVQNDIKRVIAYSTCSQLGYMFIAAGVGAYQASIFHLLTHAFFKALLFLGAGSVIHAMSDEQDIRRMGGIWKKIPLTYGVMWVGSLALAGVWPFAGFYSKDAILEAAWASGSTVGQYGFWCGLIAAFLTAFYSWRLIILTFHGKPRADHHTMEHVHESPWVMTGPLVLLAIGAIVTGFSFHEQLLGPDWTHFWGQSIQLAPDNHVLHEMHELPALVGLAPAIVGLLGIATAYALYMLRPEIPGELAARHRGIYQMLLNKYYFDEFYNAVFVRPGMALARVLWQVGDATIIDGVPNGVASLTTDSSAQVVKLQTGSLAAYAFAMLIGLVVLSMIVLLLFVLG</sequence>
<evidence type="ECO:0000256" key="1">
    <source>
        <dbReference type="ARBA" id="ARBA00004127"/>
    </source>
</evidence>
<dbReference type="Proteomes" id="UP000325255">
    <property type="component" value="Unassembled WGS sequence"/>
</dbReference>
<feature type="transmembrane region" description="Helical" evidence="6">
    <location>
        <begin position="463"/>
        <end position="484"/>
    </location>
</feature>
<proteinExistence type="predicted"/>
<comment type="caution">
    <text evidence="9">The sequence shown here is derived from an EMBL/GenBank/DDBJ whole genome shotgun (WGS) entry which is preliminary data.</text>
</comment>
<dbReference type="InterPro" id="IPR018393">
    <property type="entry name" value="NADHpl_OxRdtase_5_subgr"/>
</dbReference>
<dbReference type="InterPro" id="IPR003945">
    <property type="entry name" value="NU5C-like"/>
</dbReference>
<feature type="transmembrane region" description="Helical" evidence="6">
    <location>
        <begin position="84"/>
        <end position="103"/>
    </location>
</feature>
<feature type="transmembrane region" description="Helical" evidence="6">
    <location>
        <begin position="281"/>
        <end position="306"/>
    </location>
</feature>
<dbReference type="NCBIfam" id="NF005141">
    <property type="entry name" value="PRK06590.1"/>
    <property type="match status" value="1"/>
</dbReference>
<evidence type="ECO:0000256" key="2">
    <source>
        <dbReference type="ARBA" id="ARBA00022692"/>
    </source>
</evidence>
<evidence type="ECO:0000256" key="5">
    <source>
        <dbReference type="RuleBase" id="RU000320"/>
    </source>
</evidence>
<dbReference type="PANTHER" id="PTHR42829:SF2">
    <property type="entry name" value="NADH-UBIQUINONE OXIDOREDUCTASE CHAIN 5"/>
    <property type="match status" value="1"/>
</dbReference>
<comment type="subcellular location">
    <subcellularLocation>
        <location evidence="1">Endomembrane system</location>
        <topology evidence="1">Multi-pass membrane protein</topology>
    </subcellularLocation>
    <subcellularLocation>
        <location evidence="5">Membrane</location>
        <topology evidence="5">Multi-pass membrane protein</topology>
    </subcellularLocation>
</comment>
<feature type="transmembrane region" description="Helical" evidence="6">
    <location>
        <begin position="115"/>
        <end position="132"/>
    </location>
</feature>
<feature type="transmembrane region" description="Helical" evidence="6">
    <location>
        <begin position="257"/>
        <end position="275"/>
    </location>
</feature>
<name>A0A5M6J476_9PROT</name>
<protein>
    <submittedName>
        <fullName evidence="9">NADH-quinone oxidoreductase subunit L</fullName>
    </submittedName>
</protein>
<dbReference type="PRINTS" id="PR01435">
    <property type="entry name" value="NPOXDRDTASE5"/>
</dbReference>
<dbReference type="RefSeq" id="WP_150038864.1">
    <property type="nucleotide sequence ID" value="NZ_OW485601.1"/>
</dbReference>
<keyword evidence="2 5" id="KW-0812">Transmembrane</keyword>
<dbReference type="Gene3D" id="1.20.5.2700">
    <property type="match status" value="1"/>
</dbReference>
<keyword evidence="10" id="KW-1185">Reference proteome</keyword>
<feature type="transmembrane region" description="Helical" evidence="6">
    <location>
        <begin position="421"/>
        <end position="442"/>
    </location>
</feature>
<keyword evidence="3 6" id="KW-1133">Transmembrane helix</keyword>
<feature type="domain" description="NADH:quinone oxidoreductase/Mrp antiporter transmembrane" evidence="7">
    <location>
        <begin position="132"/>
        <end position="418"/>
    </location>
</feature>
<feature type="transmembrane region" description="Helical" evidence="6">
    <location>
        <begin position="313"/>
        <end position="332"/>
    </location>
</feature>
<dbReference type="OrthoDB" id="9811798at2"/>
<keyword evidence="4 6" id="KW-0472">Membrane</keyword>
<feature type="transmembrane region" description="Helical" evidence="6">
    <location>
        <begin position="380"/>
        <end position="401"/>
    </location>
</feature>
<dbReference type="GO" id="GO:0016020">
    <property type="term" value="C:membrane"/>
    <property type="evidence" value="ECO:0007669"/>
    <property type="project" value="UniProtKB-SubCell"/>
</dbReference>
<feature type="transmembrane region" description="Helical" evidence="6">
    <location>
        <begin position="138"/>
        <end position="157"/>
    </location>
</feature>
<feature type="transmembrane region" description="Helical" evidence="6">
    <location>
        <begin position="620"/>
        <end position="644"/>
    </location>
</feature>
<evidence type="ECO:0000256" key="4">
    <source>
        <dbReference type="ARBA" id="ARBA00023136"/>
    </source>
</evidence>
<dbReference type="PRINTS" id="PR01434">
    <property type="entry name" value="NADHDHGNASE5"/>
</dbReference>
<dbReference type="Pfam" id="PF00662">
    <property type="entry name" value="Proton_antipo_N"/>
    <property type="match status" value="1"/>
</dbReference>
<gene>
    <name evidence="9" type="primary">nuoL</name>
    <name evidence="9" type="ORF">F1189_01920</name>
</gene>
<accession>A0A5M6J476</accession>
<evidence type="ECO:0000256" key="3">
    <source>
        <dbReference type="ARBA" id="ARBA00022989"/>
    </source>
</evidence>
<feature type="domain" description="NADH-Ubiquinone oxidoreductase (complex I) chain 5 N-terminal" evidence="8">
    <location>
        <begin position="66"/>
        <end position="116"/>
    </location>
</feature>
<dbReference type="InterPro" id="IPR001750">
    <property type="entry name" value="ND/Mrp_TM"/>
</dbReference>
<dbReference type="AlphaFoldDB" id="A0A5M6J476"/>
<evidence type="ECO:0000313" key="10">
    <source>
        <dbReference type="Proteomes" id="UP000325255"/>
    </source>
</evidence>
<evidence type="ECO:0000313" key="9">
    <source>
        <dbReference type="EMBL" id="KAA5614368.1"/>
    </source>
</evidence>
<feature type="transmembrane region" description="Helical" evidence="6">
    <location>
        <begin position="223"/>
        <end position="245"/>
    </location>
</feature>
<organism evidence="9 10">
    <name type="scientific">Rhodovastum atsumiense</name>
    <dbReference type="NCBI Taxonomy" id="504468"/>
    <lineage>
        <taxon>Bacteria</taxon>
        <taxon>Pseudomonadati</taxon>
        <taxon>Pseudomonadota</taxon>
        <taxon>Alphaproteobacteria</taxon>
        <taxon>Acetobacterales</taxon>
        <taxon>Acetobacteraceae</taxon>
        <taxon>Rhodovastum</taxon>
    </lineage>
</organism>
<dbReference type="Pfam" id="PF00361">
    <property type="entry name" value="Proton_antipo_M"/>
    <property type="match status" value="1"/>
</dbReference>
<evidence type="ECO:0000259" key="7">
    <source>
        <dbReference type="Pfam" id="PF00361"/>
    </source>
</evidence>
<dbReference type="EMBL" id="VWPK01000002">
    <property type="protein sequence ID" value="KAA5614368.1"/>
    <property type="molecule type" value="Genomic_DNA"/>
</dbReference>
<dbReference type="InterPro" id="IPR001516">
    <property type="entry name" value="Proton_antipo_N"/>
</dbReference>